<gene>
    <name evidence="2" type="ORF">BQ4739_LOCUS5326</name>
</gene>
<dbReference type="EMBL" id="FNXT01000489">
    <property type="protein sequence ID" value="SZX64839.1"/>
    <property type="molecule type" value="Genomic_DNA"/>
</dbReference>
<reference evidence="2 3" key="1">
    <citation type="submission" date="2016-10" db="EMBL/GenBank/DDBJ databases">
        <authorList>
            <person name="Cai Z."/>
        </authorList>
    </citation>
    <scope>NUCLEOTIDE SEQUENCE [LARGE SCALE GENOMIC DNA]</scope>
</reference>
<evidence type="ECO:0000313" key="3">
    <source>
        <dbReference type="Proteomes" id="UP000256970"/>
    </source>
</evidence>
<accession>A0A383VJ35</accession>
<evidence type="ECO:0000313" key="2">
    <source>
        <dbReference type="EMBL" id="SZX64839.1"/>
    </source>
</evidence>
<feature type="region of interest" description="Disordered" evidence="1">
    <location>
        <begin position="106"/>
        <end position="153"/>
    </location>
</feature>
<keyword evidence="3" id="KW-1185">Reference proteome</keyword>
<protein>
    <submittedName>
        <fullName evidence="2">Uncharacterized protein</fullName>
    </submittedName>
</protein>
<organism evidence="2 3">
    <name type="scientific">Tetradesmus obliquus</name>
    <name type="common">Green alga</name>
    <name type="synonym">Acutodesmus obliquus</name>
    <dbReference type="NCBI Taxonomy" id="3088"/>
    <lineage>
        <taxon>Eukaryota</taxon>
        <taxon>Viridiplantae</taxon>
        <taxon>Chlorophyta</taxon>
        <taxon>core chlorophytes</taxon>
        <taxon>Chlorophyceae</taxon>
        <taxon>CS clade</taxon>
        <taxon>Sphaeropleales</taxon>
        <taxon>Scenedesmaceae</taxon>
        <taxon>Tetradesmus</taxon>
    </lineage>
</organism>
<sequence>MGVVAQMPGDHVPRDLFTGRAFWTDVSAVVFHVPTSAARLLTACMVVSLKQQLQRVLHWRAVLTFEGAAILAARGAYAGCSQASRRQQLGGGLVLSNRYAALEPAAELPQESSLDDDQTAESDSGSSDTCTEEEEEELVPATEEKSSSNPSTLSRQRLSWVVQGRLGSNSISSVPVLACLSGADGGATGLPCSQVQAYIAVFSI</sequence>
<proteinExistence type="predicted"/>
<name>A0A383VJ35_TETOB</name>
<evidence type="ECO:0000256" key="1">
    <source>
        <dbReference type="SAM" id="MobiDB-lite"/>
    </source>
</evidence>
<dbReference type="AlphaFoldDB" id="A0A383VJ35"/>
<dbReference type="Proteomes" id="UP000256970">
    <property type="component" value="Unassembled WGS sequence"/>
</dbReference>